<reference evidence="3" key="1">
    <citation type="journal article" date="2019" name="Int. J. Syst. Evol. Microbiol.">
        <title>The Global Catalogue of Microorganisms (GCM) 10K type strain sequencing project: providing services to taxonomists for standard genome sequencing and annotation.</title>
        <authorList>
            <consortium name="The Broad Institute Genomics Platform"/>
            <consortium name="The Broad Institute Genome Sequencing Center for Infectious Disease"/>
            <person name="Wu L."/>
            <person name="Ma J."/>
        </authorList>
    </citation>
    <scope>NUCLEOTIDE SEQUENCE [LARGE SCALE GENOMIC DNA]</scope>
    <source>
        <strain evidence="3">JCM 17017</strain>
    </source>
</reference>
<proteinExistence type="predicted"/>
<organism evidence="2 3">
    <name type="scientific">Amycolatopsis tucumanensis</name>
    <dbReference type="NCBI Taxonomy" id="401106"/>
    <lineage>
        <taxon>Bacteria</taxon>
        <taxon>Bacillati</taxon>
        <taxon>Actinomycetota</taxon>
        <taxon>Actinomycetes</taxon>
        <taxon>Pseudonocardiales</taxon>
        <taxon>Pseudonocardiaceae</taxon>
        <taxon>Amycolatopsis</taxon>
    </lineage>
</organism>
<feature type="compositionally biased region" description="Basic and acidic residues" evidence="1">
    <location>
        <begin position="209"/>
        <end position="224"/>
    </location>
</feature>
<name>A0ABP7HJ03_9PSEU</name>
<comment type="caution">
    <text evidence="2">The sequence shown here is derived from an EMBL/GenBank/DDBJ whole genome shotgun (WGS) entry which is preliminary data.</text>
</comment>
<dbReference type="RefSeq" id="WP_157358474.1">
    <property type="nucleotide sequence ID" value="NZ_BAABCM010000001.1"/>
</dbReference>
<dbReference type="EMBL" id="BAABCM010000001">
    <property type="protein sequence ID" value="GAA3794144.1"/>
    <property type="molecule type" value="Genomic_DNA"/>
</dbReference>
<keyword evidence="3" id="KW-1185">Reference proteome</keyword>
<feature type="region of interest" description="Disordered" evidence="1">
    <location>
        <begin position="205"/>
        <end position="239"/>
    </location>
</feature>
<evidence type="ECO:0000313" key="2">
    <source>
        <dbReference type="EMBL" id="GAA3794144.1"/>
    </source>
</evidence>
<evidence type="ECO:0000313" key="3">
    <source>
        <dbReference type="Proteomes" id="UP001501624"/>
    </source>
</evidence>
<accession>A0ABP7HJ03</accession>
<evidence type="ECO:0000256" key="1">
    <source>
        <dbReference type="SAM" id="MobiDB-lite"/>
    </source>
</evidence>
<protein>
    <submittedName>
        <fullName evidence="2">Uncharacterized protein</fullName>
    </submittedName>
</protein>
<gene>
    <name evidence="2" type="ORF">GCM10022380_08790</name>
</gene>
<sequence>MSGNAEPGSLLSRFTPPRRRTFAPWYVTRLRSHFLLVDRFQPVAVSMSTNGRVVDVVSWASSAAAPEKLGWPNRRVVPGEDRLLVQDLPDGAGVVFEVTADGRLDLPEHIPAAMGDELAFVCVQRADKRPWNFEPETQPWMVQARNTLCAGKWSSRRTCRTRCQAFLQEFQAVNPELTIHGDVAAGDVTVGLTFGLPHLPDVRFRRRDHPFDEGRPPQRADRRPGATRTRPHGRLVGGA</sequence>
<dbReference type="Proteomes" id="UP001501624">
    <property type="component" value="Unassembled WGS sequence"/>
</dbReference>